<evidence type="ECO:0000256" key="3">
    <source>
        <dbReference type="ARBA" id="ARBA00015522"/>
    </source>
</evidence>
<protein>
    <recommendedName>
        <fullName evidence="3">Nucleolar protein 16</fullName>
    </recommendedName>
</protein>
<comment type="similarity">
    <text evidence="2">Belongs to the NOP16 family.</text>
</comment>
<comment type="subcellular location">
    <subcellularLocation>
        <location evidence="1">Nucleus</location>
        <location evidence="1">Nucleolus</location>
    </subcellularLocation>
</comment>
<dbReference type="PANTHER" id="PTHR13243">
    <property type="entry name" value="HSPC111 PROTEIN-RELATED"/>
    <property type="match status" value="1"/>
</dbReference>
<dbReference type="GO" id="GO:0042273">
    <property type="term" value="P:ribosomal large subunit biogenesis"/>
    <property type="evidence" value="ECO:0007669"/>
    <property type="project" value="TreeGrafter"/>
</dbReference>
<gene>
    <name evidence="5" type="ORF">PMEA_00020068</name>
</gene>
<keyword evidence="4" id="KW-0539">Nucleus</keyword>
<keyword evidence="6" id="KW-1185">Reference proteome</keyword>
<proteinExistence type="inferred from homology"/>
<dbReference type="GO" id="GO:0005730">
    <property type="term" value="C:nucleolus"/>
    <property type="evidence" value="ECO:0007669"/>
    <property type="project" value="UniProtKB-SubCell"/>
</dbReference>
<dbReference type="EMBL" id="CALNXJ010000036">
    <property type="protein sequence ID" value="CAH3142316.1"/>
    <property type="molecule type" value="Genomic_DNA"/>
</dbReference>
<evidence type="ECO:0000256" key="2">
    <source>
        <dbReference type="ARBA" id="ARBA00008479"/>
    </source>
</evidence>
<dbReference type="AlphaFoldDB" id="A0AAU9XCR4"/>
<accession>A0AAU9XCR4</accession>
<evidence type="ECO:0000313" key="6">
    <source>
        <dbReference type="Proteomes" id="UP001159428"/>
    </source>
</evidence>
<evidence type="ECO:0000313" key="5">
    <source>
        <dbReference type="EMBL" id="CAH3142316.1"/>
    </source>
</evidence>
<dbReference type="Proteomes" id="UP001159428">
    <property type="component" value="Unassembled WGS sequence"/>
</dbReference>
<evidence type="ECO:0000256" key="4">
    <source>
        <dbReference type="ARBA" id="ARBA00023242"/>
    </source>
</evidence>
<sequence length="212" mass="24090">MPFKQVWYICVAVTFFNYFSQSQTLRKSWDQEKTLKQNLQILGLAFDANSAVPIPKSKTKGCKDEQAEAMEVDRKEPTTVVKEFEQMAANERKGERHISPGEVQFLWQLIGDHGNNYKFNGQLYEQTDGVALGCPLGPLMANVFMCHLEEKLTRDDLMPHLYKRYVDNTLARMPSAAAAVGFLATLNSLQSSLNFYDGASSWYGRHSGKKHR</sequence>
<reference evidence="5 6" key="1">
    <citation type="submission" date="2022-05" db="EMBL/GenBank/DDBJ databases">
        <authorList>
            <consortium name="Genoscope - CEA"/>
            <person name="William W."/>
        </authorList>
    </citation>
    <scope>NUCLEOTIDE SEQUENCE [LARGE SCALE GENOMIC DNA]</scope>
</reference>
<dbReference type="Pfam" id="PF09420">
    <property type="entry name" value="Nop16"/>
    <property type="match status" value="1"/>
</dbReference>
<dbReference type="PANTHER" id="PTHR13243:SF1">
    <property type="entry name" value="NUCLEOLAR PROTEIN 16"/>
    <property type="match status" value="1"/>
</dbReference>
<dbReference type="InterPro" id="IPR019002">
    <property type="entry name" value="Ribosome_biogenesis_Nop16"/>
</dbReference>
<name>A0AAU9XCR4_9CNID</name>
<organism evidence="5 6">
    <name type="scientific">Pocillopora meandrina</name>
    <dbReference type="NCBI Taxonomy" id="46732"/>
    <lineage>
        <taxon>Eukaryota</taxon>
        <taxon>Metazoa</taxon>
        <taxon>Cnidaria</taxon>
        <taxon>Anthozoa</taxon>
        <taxon>Hexacorallia</taxon>
        <taxon>Scleractinia</taxon>
        <taxon>Astrocoeniina</taxon>
        <taxon>Pocilloporidae</taxon>
        <taxon>Pocillopora</taxon>
    </lineage>
</organism>
<evidence type="ECO:0000256" key="1">
    <source>
        <dbReference type="ARBA" id="ARBA00004604"/>
    </source>
</evidence>
<comment type="caution">
    <text evidence="5">The sequence shown here is derived from an EMBL/GenBank/DDBJ whole genome shotgun (WGS) entry which is preliminary data.</text>
</comment>